<evidence type="ECO:0000256" key="4">
    <source>
        <dbReference type="RuleBase" id="RU003744"/>
    </source>
</evidence>
<dbReference type="Pfam" id="PF00497">
    <property type="entry name" value="SBP_bac_3"/>
    <property type="match status" value="1"/>
</dbReference>
<dbReference type="SUPFAM" id="SSF53850">
    <property type="entry name" value="Periplasmic binding protein-like II"/>
    <property type="match status" value="1"/>
</dbReference>
<sequence length="252" mass="28256">MKKLLMTFCMAATLPVMAKPLIVATDGAYPPFSEIDSNGNMFGFDIDIAKALCAEMQRECEFKQIDWEGLIPALNNEQIDAIIASMNANDERRQVIEFTEPYYHNPGIFVRLKGSDVEMTETGLKGKTIGVLSASVFDSYATDHFAKWAKIDRYTTQDDANLDAKKGVVDVLFADKIVLQDGFLDREIGTGFEQFGEEINEPAYFGEGVSIGVRKADEALRQSFNQALKNIRANGEYKKVNDKYFSYDIYGK</sequence>
<dbReference type="EMBL" id="UHIA01000004">
    <property type="protein sequence ID" value="SUO98073.1"/>
    <property type="molecule type" value="Genomic_DNA"/>
</dbReference>
<dbReference type="Proteomes" id="UP000254575">
    <property type="component" value="Unassembled WGS sequence"/>
</dbReference>
<evidence type="ECO:0000256" key="3">
    <source>
        <dbReference type="ARBA" id="ARBA00022729"/>
    </source>
</evidence>
<keyword evidence="8" id="KW-1185">Reference proteome</keyword>
<protein>
    <submittedName>
        <fullName evidence="7">Lysine-arginine-ornithine-binding periplasmic protein</fullName>
    </submittedName>
</protein>
<dbReference type="SMART" id="SM00062">
    <property type="entry name" value="PBPb"/>
    <property type="match status" value="1"/>
</dbReference>
<dbReference type="RefSeq" id="WP_115218945.1">
    <property type="nucleotide sequence ID" value="NZ_UHIA01000004.1"/>
</dbReference>
<dbReference type="Gene3D" id="3.40.190.10">
    <property type="entry name" value="Periplasmic binding protein-like II"/>
    <property type="match status" value="2"/>
</dbReference>
<evidence type="ECO:0000313" key="8">
    <source>
        <dbReference type="Proteomes" id="UP000254575"/>
    </source>
</evidence>
<evidence type="ECO:0000256" key="1">
    <source>
        <dbReference type="ARBA" id="ARBA00004196"/>
    </source>
</evidence>
<feature type="domain" description="Solute-binding protein family 3/N-terminal" evidence="6">
    <location>
        <begin position="20"/>
        <end position="248"/>
    </location>
</feature>
<dbReference type="InterPro" id="IPR018313">
    <property type="entry name" value="SBP_3_CS"/>
</dbReference>
<organism evidence="7 8">
    <name type="scientific">Suttonella indologenes</name>
    <dbReference type="NCBI Taxonomy" id="13276"/>
    <lineage>
        <taxon>Bacteria</taxon>
        <taxon>Pseudomonadati</taxon>
        <taxon>Pseudomonadota</taxon>
        <taxon>Gammaproteobacteria</taxon>
        <taxon>Cardiobacteriales</taxon>
        <taxon>Cardiobacteriaceae</taxon>
        <taxon>Suttonella</taxon>
    </lineage>
</organism>
<accession>A0A380N1R7</accession>
<reference evidence="7 8" key="1">
    <citation type="submission" date="2018-06" db="EMBL/GenBank/DDBJ databases">
        <authorList>
            <consortium name="Pathogen Informatics"/>
            <person name="Doyle S."/>
        </authorList>
    </citation>
    <scope>NUCLEOTIDE SEQUENCE [LARGE SCALE GENOMIC DNA]</scope>
    <source>
        <strain evidence="7 8">NCTC10717</strain>
    </source>
</reference>
<feature type="signal peptide" evidence="5">
    <location>
        <begin position="1"/>
        <end position="18"/>
    </location>
</feature>
<dbReference type="PROSITE" id="PS01039">
    <property type="entry name" value="SBP_BACTERIAL_3"/>
    <property type="match status" value="1"/>
</dbReference>
<evidence type="ECO:0000256" key="2">
    <source>
        <dbReference type="ARBA" id="ARBA00010333"/>
    </source>
</evidence>
<dbReference type="AlphaFoldDB" id="A0A380N1R7"/>
<evidence type="ECO:0000259" key="6">
    <source>
        <dbReference type="SMART" id="SM00062"/>
    </source>
</evidence>
<dbReference type="PANTHER" id="PTHR35936">
    <property type="entry name" value="MEMBRANE-BOUND LYTIC MUREIN TRANSGLYCOSYLASE F"/>
    <property type="match status" value="1"/>
</dbReference>
<gene>
    <name evidence="7" type="primary">argT_1</name>
    <name evidence="7" type="ORF">NCTC10717_01812</name>
</gene>
<comment type="similarity">
    <text evidence="2 4">Belongs to the bacterial solute-binding protein 3 family.</text>
</comment>
<dbReference type="InterPro" id="IPR001638">
    <property type="entry name" value="Solute-binding_3/MltF_N"/>
</dbReference>
<evidence type="ECO:0000256" key="5">
    <source>
        <dbReference type="SAM" id="SignalP"/>
    </source>
</evidence>
<evidence type="ECO:0000313" key="7">
    <source>
        <dbReference type="EMBL" id="SUO98073.1"/>
    </source>
</evidence>
<dbReference type="GO" id="GO:0030313">
    <property type="term" value="C:cell envelope"/>
    <property type="evidence" value="ECO:0007669"/>
    <property type="project" value="UniProtKB-SubCell"/>
</dbReference>
<feature type="chain" id="PRO_5016698075" evidence="5">
    <location>
        <begin position="19"/>
        <end position="252"/>
    </location>
</feature>
<dbReference type="OrthoDB" id="9768183at2"/>
<comment type="subcellular location">
    <subcellularLocation>
        <location evidence="1">Cell envelope</location>
    </subcellularLocation>
</comment>
<dbReference type="PANTHER" id="PTHR35936:SF17">
    <property type="entry name" value="ARGININE-BINDING EXTRACELLULAR PROTEIN ARTP"/>
    <property type="match status" value="1"/>
</dbReference>
<name>A0A380N1R7_9GAMM</name>
<proteinExistence type="inferred from homology"/>
<keyword evidence="3 5" id="KW-0732">Signal</keyword>